<dbReference type="InterPro" id="IPR029068">
    <property type="entry name" value="Glyas_Bleomycin-R_OHBP_Dase"/>
</dbReference>
<gene>
    <name evidence="2" type="ORF">BAU17_10700</name>
</gene>
<protein>
    <submittedName>
        <fullName evidence="2">Ring-cleaving dioxygenase</fullName>
    </submittedName>
</protein>
<dbReference type="InterPro" id="IPR037523">
    <property type="entry name" value="VOC_core"/>
</dbReference>
<dbReference type="Proteomes" id="UP000782705">
    <property type="component" value="Unassembled WGS sequence"/>
</dbReference>
<dbReference type="PANTHER" id="PTHR36110">
    <property type="entry name" value="RING-CLEAVING DIOXYGENASE MHQE-RELATED"/>
    <property type="match status" value="1"/>
</dbReference>
<dbReference type="Gene3D" id="3.10.180.10">
    <property type="entry name" value="2,3-Dihydroxybiphenyl 1,2-Dioxygenase, domain 1"/>
    <property type="match status" value="2"/>
</dbReference>
<keyword evidence="2" id="KW-0223">Dioxygenase</keyword>
<evidence type="ECO:0000313" key="3">
    <source>
        <dbReference type="Proteomes" id="UP000782705"/>
    </source>
</evidence>
<dbReference type="PROSITE" id="PS51819">
    <property type="entry name" value="VOC"/>
    <property type="match status" value="2"/>
</dbReference>
<accession>A0ABQ6YXN4</accession>
<dbReference type="RefSeq" id="WP_161902865.1">
    <property type="nucleotide sequence ID" value="NZ_MAEL01000053.1"/>
</dbReference>
<evidence type="ECO:0000259" key="1">
    <source>
        <dbReference type="PROSITE" id="PS51819"/>
    </source>
</evidence>
<keyword evidence="3" id="KW-1185">Reference proteome</keyword>
<sequence length="297" mass="33761">MQPITAIHHISAIVGDPQETLDFYRTVLNLRFVKQTVNFDDEHSYHLYFANQSIDDGTLLTFFNWKNAYQGRVGSGQVGTIAFRVPKGSFAYWKARFTQHQVAFTESQLFQQPTIEFGDVHQLALALVESDEVAASPEILGFHGAVLLSSYPKATAQTLTKDLGLTHLAETDTHNYFQTVGDVHHQIVLPKTPLPKGRWGIGTVHHIAWSVPTDEEQFAWQTYLSTQRYRVTEIKDRKYFKALYFPEFGDVMFEMATKQPGLTVDEAFDELGTHFVLPAHFESRRAEIVANLPELIL</sequence>
<keyword evidence="2" id="KW-0560">Oxidoreductase</keyword>
<dbReference type="SUPFAM" id="SSF54593">
    <property type="entry name" value="Glyoxalase/Bleomycin resistance protein/Dihydroxybiphenyl dioxygenase"/>
    <property type="match status" value="1"/>
</dbReference>
<comment type="caution">
    <text evidence="2">The sequence shown here is derived from an EMBL/GenBank/DDBJ whole genome shotgun (WGS) entry which is preliminary data.</text>
</comment>
<dbReference type="PANTHER" id="PTHR36110:SF2">
    <property type="entry name" value="RING-CLEAVING DIOXYGENASE MHQE-RELATED"/>
    <property type="match status" value="1"/>
</dbReference>
<dbReference type="EMBL" id="MAEL01000053">
    <property type="protein sequence ID" value="KAF1302240.1"/>
    <property type="molecule type" value="Genomic_DNA"/>
</dbReference>
<dbReference type="GO" id="GO:0051213">
    <property type="term" value="F:dioxygenase activity"/>
    <property type="evidence" value="ECO:0007669"/>
    <property type="project" value="UniProtKB-KW"/>
</dbReference>
<reference evidence="2 3" key="1">
    <citation type="submission" date="2016-06" db="EMBL/GenBank/DDBJ databases">
        <title>Four novel species of enterococci isolated from chicken manure.</title>
        <authorList>
            <person name="Van Tyne D."/>
        </authorList>
    </citation>
    <scope>NUCLEOTIDE SEQUENCE [LARGE SCALE GENOMIC DNA]</scope>
    <source>
        <strain evidence="2 3">CU12B</strain>
    </source>
</reference>
<proteinExistence type="predicted"/>
<dbReference type="InterPro" id="IPR052537">
    <property type="entry name" value="Extradiol_RC_dioxygenase"/>
</dbReference>
<evidence type="ECO:0000313" key="2">
    <source>
        <dbReference type="EMBL" id="KAF1302240.1"/>
    </source>
</evidence>
<name>A0ABQ6YXN4_9ENTE</name>
<dbReference type="InterPro" id="IPR004360">
    <property type="entry name" value="Glyas_Fos-R_dOase_dom"/>
</dbReference>
<dbReference type="Pfam" id="PF00903">
    <property type="entry name" value="Glyoxalase"/>
    <property type="match status" value="2"/>
</dbReference>
<organism evidence="2 3">
    <name type="scientific">Candidatus Enterococcus willemsii</name>
    <dbReference type="NCBI Taxonomy" id="1857215"/>
    <lineage>
        <taxon>Bacteria</taxon>
        <taxon>Bacillati</taxon>
        <taxon>Bacillota</taxon>
        <taxon>Bacilli</taxon>
        <taxon>Lactobacillales</taxon>
        <taxon>Enterococcaceae</taxon>
        <taxon>Enterococcus</taxon>
    </lineage>
</organism>
<feature type="domain" description="VOC" evidence="1">
    <location>
        <begin position="6"/>
        <end position="130"/>
    </location>
</feature>
<feature type="domain" description="VOC" evidence="1">
    <location>
        <begin position="141"/>
        <end position="258"/>
    </location>
</feature>